<dbReference type="FunFam" id="3.40.50.300:FF:000016">
    <property type="entry name" value="Oligopeptide ABC transporter ATP-binding component"/>
    <property type="match status" value="2"/>
</dbReference>
<dbReference type="PANTHER" id="PTHR43297">
    <property type="entry name" value="OLIGOPEPTIDE TRANSPORT ATP-BINDING PROTEIN APPD"/>
    <property type="match status" value="1"/>
</dbReference>
<dbReference type="PANTHER" id="PTHR43297:SF2">
    <property type="entry name" value="DIPEPTIDE TRANSPORT ATP-BINDING PROTEIN DPPD"/>
    <property type="match status" value="1"/>
</dbReference>
<proteinExistence type="inferred from homology"/>
<evidence type="ECO:0000259" key="8">
    <source>
        <dbReference type="PROSITE" id="PS50893"/>
    </source>
</evidence>
<feature type="domain" description="ABC transporter" evidence="8">
    <location>
        <begin position="367"/>
        <end position="624"/>
    </location>
</feature>
<protein>
    <submittedName>
        <fullName evidence="9">Dipeptide ABC transporter ATP-binding protein</fullName>
    </submittedName>
</protein>
<comment type="similarity">
    <text evidence="2">Belongs to the ABC transporter superfamily.</text>
</comment>
<dbReference type="InterPro" id="IPR003593">
    <property type="entry name" value="AAA+_ATPase"/>
</dbReference>
<dbReference type="GO" id="GO:0005886">
    <property type="term" value="C:plasma membrane"/>
    <property type="evidence" value="ECO:0007669"/>
    <property type="project" value="UniProtKB-SubCell"/>
</dbReference>
<dbReference type="InterPro" id="IPR013563">
    <property type="entry name" value="Oligopep_ABC_C"/>
</dbReference>
<keyword evidence="5" id="KW-0547">Nucleotide-binding</keyword>
<evidence type="ECO:0000256" key="7">
    <source>
        <dbReference type="ARBA" id="ARBA00023136"/>
    </source>
</evidence>
<dbReference type="RefSeq" id="WP_139687142.1">
    <property type="nucleotide sequence ID" value="NZ_WEHW01000018.1"/>
</dbReference>
<keyword evidence="10" id="KW-1185">Reference proteome</keyword>
<dbReference type="NCBIfam" id="TIGR01727">
    <property type="entry name" value="oligo_HPY"/>
    <property type="match status" value="2"/>
</dbReference>
<dbReference type="InterPro" id="IPR027417">
    <property type="entry name" value="P-loop_NTPase"/>
</dbReference>
<dbReference type="GO" id="GO:0015833">
    <property type="term" value="P:peptide transport"/>
    <property type="evidence" value="ECO:0007669"/>
    <property type="project" value="InterPro"/>
</dbReference>
<gene>
    <name evidence="9" type="ORF">GBM96_06330</name>
</gene>
<evidence type="ECO:0000256" key="4">
    <source>
        <dbReference type="ARBA" id="ARBA00022475"/>
    </source>
</evidence>
<comment type="caution">
    <text evidence="9">The sequence shown here is derived from an EMBL/GenBank/DDBJ whole genome shotgun (WGS) entry which is preliminary data.</text>
</comment>
<feature type="domain" description="ABC transporter" evidence="8">
    <location>
        <begin position="14"/>
        <end position="265"/>
    </location>
</feature>
<evidence type="ECO:0000256" key="6">
    <source>
        <dbReference type="ARBA" id="ARBA00022840"/>
    </source>
</evidence>
<reference evidence="9 10" key="1">
    <citation type="submission" date="2019-10" db="EMBL/GenBank/DDBJ databases">
        <title>Genome diversity of Sutterella seckii.</title>
        <authorList>
            <person name="Chaplin A.V."/>
            <person name="Sokolova S.R."/>
            <person name="Mosin K.A."/>
            <person name="Ivanova E.L."/>
            <person name="Kochetkova T.O."/>
            <person name="Goltsov A.Y."/>
            <person name="Trofimov D.Y."/>
            <person name="Efimov B.A."/>
        </authorList>
    </citation>
    <scope>NUCLEOTIDE SEQUENCE [LARGE SCALE GENOMIC DNA]</scope>
    <source>
        <strain evidence="9 10">ASD3426</strain>
    </source>
</reference>
<keyword evidence="6 9" id="KW-0067">ATP-binding</keyword>
<keyword evidence="7" id="KW-0472">Membrane</keyword>
<dbReference type="InterPro" id="IPR003439">
    <property type="entry name" value="ABC_transporter-like_ATP-bd"/>
</dbReference>
<dbReference type="InterPro" id="IPR017871">
    <property type="entry name" value="ABC_transporter-like_CS"/>
</dbReference>
<dbReference type="NCBIfam" id="NF007739">
    <property type="entry name" value="PRK10419.1"/>
    <property type="match status" value="2"/>
</dbReference>
<evidence type="ECO:0000256" key="1">
    <source>
        <dbReference type="ARBA" id="ARBA00004417"/>
    </source>
</evidence>
<dbReference type="Pfam" id="PF00005">
    <property type="entry name" value="ABC_tran"/>
    <property type="match status" value="2"/>
</dbReference>
<dbReference type="AlphaFoldDB" id="A0AAI9WN29"/>
<name>A0AAI9WN29_9BURK</name>
<evidence type="ECO:0000256" key="2">
    <source>
        <dbReference type="ARBA" id="ARBA00005417"/>
    </source>
</evidence>
<accession>A0AAI9WN29</accession>
<organism evidence="9 10">
    <name type="scientific">Sutterella seckii</name>
    <dbReference type="NCBI Taxonomy" id="1944635"/>
    <lineage>
        <taxon>Bacteria</taxon>
        <taxon>Pseudomonadati</taxon>
        <taxon>Pseudomonadota</taxon>
        <taxon>Betaproteobacteria</taxon>
        <taxon>Burkholderiales</taxon>
        <taxon>Sutterellaceae</taxon>
        <taxon>Sutterella</taxon>
    </lineage>
</organism>
<dbReference type="GO" id="GO:0055085">
    <property type="term" value="P:transmembrane transport"/>
    <property type="evidence" value="ECO:0007669"/>
    <property type="project" value="UniProtKB-ARBA"/>
</dbReference>
<dbReference type="Proteomes" id="UP000469462">
    <property type="component" value="Unassembled WGS sequence"/>
</dbReference>
<dbReference type="PROSITE" id="PS50893">
    <property type="entry name" value="ABC_TRANSPORTER_2"/>
    <property type="match status" value="2"/>
</dbReference>
<keyword evidence="3" id="KW-0813">Transport</keyword>
<evidence type="ECO:0000313" key="10">
    <source>
        <dbReference type="Proteomes" id="UP000469462"/>
    </source>
</evidence>
<dbReference type="PROSITE" id="PS00211">
    <property type="entry name" value="ABC_TRANSPORTER_1"/>
    <property type="match status" value="2"/>
</dbReference>
<dbReference type="Pfam" id="PF08352">
    <property type="entry name" value="oligo_HPY"/>
    <property type="match status" value="2"/>
</dbReference>
<dbReference type="GO" id="GO:0016887">
    <property type="term" value="F:ATP hydrolysis activity"/>
    <property type="evidence" value="ECO:0007669"/>
    <property type="project" value="InterPro"/>
</dbReference>
<dbReference type="Gene3D" id="3.40.50.300">
    <property type="entry name" value="P-loop containing nucleotide triphosphate hydrolases"/>
    <property type="match status" value="2"/>
</dbReference>
<dbReference type="CDD" id="cd03257">
    <property type="entry name" value="ABC_NikE_OppD_transporters"/>
    <property type="match status" value="2"/>
</dbReference>
<evidence type="ECO:0000256" key="5">
    <source>
        <dbReference type="ARBA" id="ARBA00022741"/>
    </source>
</evidence>
<dbReference type="SUPFAM" id="SSF52540">
    <property type="entry name" value="P-loop containing nucleoside triphosphate hydrolases"/>
    <property type="match status" value="2"/>
</dbReference>
<comment type="subcellular location">
    <subcellularLocation>
        <location evidence="1">Cell inner membrane</location>
        <topology evidence="1">Peripheral membrane protein</topology>
    </subcellularLocation>
</comment>
<keyword evidence="4" id="KW-1003">Cell membrane</keyword>
<sequence>MTECNHTSRKTPILEVKNLTVEISTRGKTLRALDGVDFSIAEGEILGMVGESGAGKSMTGQALIGLLPAGARITSGELWLEGKRIDNLPDRERERLRGKSIGAIFQDPLTSLDPLMKVGEQLVETIRAHRPEMPRAQAKARAIELLRETGIPSPEVRAEQYPHQFSGGMRQRVVIALALAADPKLIIADEPTTALDVSIQAQIISLLKRLAHEHGASIMLITHDMGVIAETADRVAVLYSGEIVEIGNVADVISRPQHPYTKGLMGSIPDIHAPGLWLEQIEGSMPDLADRPKGCPFHPRCRAAMEKCRECRPPLASMGTSDAACWLASPTGNAVPDSLVRFHPKRRDLGKEAGKREEDLKSAKPILSLNDLSCTFDVSAPFLTRLISRLPKQEVKAVSGVSFGVKRGETLALVGESGCGKSTLARLLAGLYKPTAGSINFEGFLEKASGTPDFDRDIAGRLNMIFQDPYASLNPRMRIADIIAEPLETLHPEWPKDAVMKRVRESADLVRLPESALAKFPHQFSGGQRQRISIARALAARPEFLICDEPTSALDVSVQAQVLNLMKELQLEFGITYLFISHNLAVVHHMSDRVGVMYLGKLVELASRDDLFRNPKHPYSRMLLDAIPHLKETGKARTPVQGEVPSPLNPPSGCAFHPRCPRATEICRTTTPQFKGIDIVSESGTSGEGAATRYCACHHPL</sequence>
<dbReference type="EMBL" id="WEHW01000018">
    <property type="protein sequence ID" value="KAB7651242.1"/>
    <property type="molecule type" value="Genomic_DNA"/>
</dbReference>
<dbReference type="NCBIfam" id="NF008453">
    <property type="entry name" value="PRK11308.1"/>
    <property type="match status" value="2"/>
</dbReference>
<dbReference type="GO" id="GO:0005524">
    <property type="term" value="F:ATP binding"/>
    <property type="evidence" value="ECO:0007669"/>
    <property type="project" value="UniProtKB-KW"/>
</dbReference>
<evidence type="ECO:0000313" key="9">
    <source>
        <dbReference type="EMBL" id="KAB7651242.1"/>
    </source>
</evidence>
<dbReference type="InterPro" id="IPR050388">
    <property type="entry name" value="ABC_Ni/Peptide_Import"/>
</dbReference>
<dbReference type="SMART" id="SM00382">
    <property type="entry name" value="AAA"/>
    <property type="match status" value="2"/>
</dbReference>
<evidence type="ECO:0000256" key="3">
    <source>
        <dbReference type="ARBA" id="ARBA00022448"/>
    </source>
</evidence>